<accession>A0A918SAH8</accession>
<dbReference type="Gene3D" id="3.40.720.10">
    <property type="entry name" value="Alkaline Phosphatase, subunit A"/>
    <property type="match status" value="1"/>
</dbReference>
<dbReference type="InterPro" id="IPR000917">
    <property type="entry name" value="Sulfatase_N"/>
</dbReference>
<sequence>MRSLITLVGLVLATLLLHLVLIQPNHPGAMTWQALLLFPLELPVIILLLVALPSRAALTIAVRVLLVAFLVVMAVLKSADVALFTAFNRPFNPLVDLNLIEAGIRLLAGTIGTLQTSLVVVGAIIAPFVLAAALWWATGQWAHIALPLSFRALAGFAAVIAAGVAVAEIGEARGRWTLPVEPPGAAFTARVALERTTTYNRLFTQLSEFRQAAAQDPFADVERPLDALGGRDTVFVFVESYGRASFDNSLYSQTHLATLGTAESKLEQAGVEARSGWLTAPISGGQSWLAHGTLASGMRTSNQALYTAMLASGRKTLWDYAAAAGYETAAVMPAITLPWPEADLLGFEHVYPAKNLGYRGEPFNWVTMPDQFTLTAFDRLFEDQQSPLFAQIALISSHAPWVPVPELIAWEAVGDGTVFNAVAKSGDPPSVVWRDPDRIRDQYRLSIDYSLETIFDYVARSPQSKDRLTIILGDHPPTIMVAGIEGYDIPIHIVGPEDLINATDDWQWTEGLIPGSDVDALADGVVSRPVS</sequence>
<feature type="domain" description="Sulfatase N-terminal" evidence="2">
    <location>
        <begin position="291"/>
        <end position="479"/>
    </location>
</feature>
<protein>
    <recommendedName>
        <fullName evidence="2">Sulfatase N-terminal domain-containing protein</fullName>
    </recommendedName>
</protein>
<evidence type="ECO:0000256" key="1">
    <source>
        <dbReference type="SAM" id="Phobius"/>
    </source>
</evidence>
<keyword evidence="1" id="KW-1133">Transmembrane helix</keyword>
<reference evidence="3" key="1">
    <citation type="journal article" date="2014" name="Int. J. Syst. Evol. Microbiol.">
        <title>Complete genome sequence of Corynebacterium casei LMG S-19264T (=DSM 44701T), isolated from a smear-ripened cheese.</title>
        <authorList>
            <consortium name="US DOE Joint Genome Institute (JGI-PGF)"/>
            <person name="Walter F."/>
            <person name="Albersmeier A."/>
            <person name="Kalinowski J."/>
            <person name="Ruckert C."/>
        </authorList>
    </citation>
    <scope>NUCLEOTIDE SEQUENCE</scope>
    <source>
        <strain evidence="3">KCTC 32437</strain>
    </source>
</reference>
<organism evidence="3 4">
    <name type="scientific">Devosia pacifica</name>
    <dbReference type="NCBI Taxonomy" id="1335967"/>
    <lineage>
        <taxon>Bacteria</taxon>
        <taxon>Pseudomonadati</taxon>
        <taxon>Pseudomonadota</taxon>
        <taxon>Alphaproteobacteria</taxon>
        <taxon>Hyphomicrobiales</taxon>
        <taxon>Devosiaceae</taxon>
        <taxon>Devosia</taxon>
    </lineage>
</organism>
<dbReference type="InterPro" id="IPR017850">
    <property type="entry name" value="Alkaline_phosphatase_core_sf"/>
</dbReference>
<evidence type="ECO:0000313" key="3">
    <source>
        <dbReference type="EMBL" id="GHA32966.1"/>
    </source>
</evidence>
<proteinExistence type="predicted"/>
<keyword evidence="1" id="KW-0472">Membrane</keyword>
<evidence type="ECO:0000313" key="4">
    <source>
        <dbReference type="Proteomes" id="UP000646579"/>
    </source>
</evidence>
<comment type="caution">
    <text evidence="3">The sequence shown here is derived from an EMBL/GenBank/DDBJ whole genome shotgun (WGS) entry which is preliminary data.</text>
</comment>
<dbReference type="AlphaFoldDB" id="A0A918SAH8"/>
<reference evidence="3" key="2">
    <citation type="submission" date="2020-09" db="EMBL/GenBank/DDBJ databases">
        <authorList>
            <person name="Sun Q."/>
            <person name="Kim S."/>
        </authorList>
    </citation>
    <scope>NUCLEOTIDE SEQUENCE</scope>
    <source>
        <strain evidence="3">KCTC 32437</strain>
    </source>
</reference>
<dbReference type="Proteomes" id="UP000646579">
    <property type="component" value="Unassembled WGS sequence"/>
</dbReference>
<gene>
    <name evidence="3" type="ORF">GCM10007989_31360</name>
</gene>
<dbReference type="EMBL" id="BMZE01000003">
    <property type="protein sequence ID" value="GHA32966.1"/>
    <property type="molecule type" value="Genomic_DNA"/>
</dbReference>
<dbReference type="Pfam" id="PF00884">
    <property type="entry name" value="Sulfatase"/>
    <property type="match status" value="1"/>
</dbReference>
<feature type="transmembrane region" description="Helical" evidence="1">
    <location>
        <begin position="64"/>
        <end position="87"/>
    </location>
</feature>
<keyword evidence="4" id="KW-1185">Reference proteome</keyword>
<feature type="transmembrane region" description="Helical" evidence="1">
    <location>
        <begin position="32"/>
        <end position="52"/>
    </location>
</feature>
<keyword evidence="1" id="KW-0812">Transmembrane</keyword>
<dbReference type="SUPFAM" id="SSF53649">
    <property type="entry name" value="Alkaline phosphatase-like"/>
    <property type="match status" value="1"/>
</dbReference>
<feature type="transmembrane region" description="Helical" evidence="1">
    <location>
        <begin position="107"/>
        <end position="136"/>
    </location>
</feature>
<feature type="transmembrane region" description="Helical" evidence="1">
    <location>
        <begin position="148"/>
        <end position="167"/>
    </location>
</feature>
<evidence type="ECO:0000259" key="2">
    <source>
        <dbReference type="Pfam" id="PF00884"/>
    </source>
</evidence>
<name>A0A918SAH8_9HYPH</name>